<dbReference type="eggNOG" id="ENOG5031JQ6">
    <property type="taxonomic scope" value="Bacteria"/>
</dbReference>
<dbReference type="RefSeq" id="WP_014817471.1">
    <property type="nucleotide sequence ID" value="NC_018027.1"/>
</dbReference>
<organism evidence="1 2">
    <name type="scientific">Mycolicibacterium chubuense (strain NBB4)</name>
    <name type="common">Mycobacterium chubuense</name>
    <dbReference type="NCBI Taxonomy" id="710421"/>
    <lineage>
        <taxon>Bacteria</taxon>
        <taxon>Bacillati</taxon>
        <taxon>Actinomycetota</taxon>
        <taxon>Actinomycetes</taxon>
        <taxon>Mycobacteriales</taxon>
        <taxon>Mycobacteriaceae</taxon>
        <taxon>Mycolicibacterium</taxon>
    </lineage>
</organism>
<keyword evidence="2" id="KW-1185">Reference proteome</keyword>
<dbReference type="EMBL" id="CP003053">
    <property type="protein sequence ID" value="AFM19001.1"/>
    <property type="molecule type" value="Genomic_DNA"/>
</dbReference>
<name>I4BNZ4_MYCCN</name>
<dbReference type="PATRIC" id="fig|710421.3.peg.4283"/>
<dbReference type="HOGENOM" id="CLU_1276455_0_0_11"/>
<accession>I4BNZ4</accession>
<dbReference type="OrthoDB" id="4738397at2"/>
<protein>
    <submittedName>
        <fullName evidence="1">Uncharacterized protein</fullName>
    </submittedName>
</protein>
<dbReference type="AlphaFoldDB" id="I4BNZ4"/>
<sequence length="216" mass="24354">MERAEELPVAQIVPTPELVEQVVREKLPCWAWAVFASVVFHRWAAVEERKIRQILGSPVRAEGRLSTGSDVARFAREQLRAVDDVVAEVEAYLSAPAFAASFGAPGDEREADAVRIVRAAHHLGDCYERLLALTETFRSHSVPAQYAALLSDCTRFVNQSLQDFCGFVNDVLERLEDLQRAVVKRHRPVRFEPIRLDTTTDDQLLWSIADRLQAIC</sequence>
<reference evidence="1 2" key="1">
    <citation type="submission" date="2012-06" db="EMBL/GenBank/DDBJ databases">
        <title>Complete sequence of chromosome of Mycobacterium chubuense NBB4.</title>
        <authorList>
            <consortium name="US DOE Joint Genome Institute"/>
            <person name="Lucas S."/>
            <person name="Han J."/>
            <person name="Lapidus A."/>
            <person name="Cheng J.-F."/>
            <person name="Goodwin L."/>
            <person name="Pitluck S."/>
            <person name="Peters L."/>
            <person name="Mikhailova N."/>
            <person name="Teshima H."/>
            <person name="Detter J.C."/>
            <person name="Han C."/>
            <person name="Tapia R."/>
            <person name="Land M."/>
            <person name="Hauser L."/>
            <person name="Kyrpides N."/>
            <person name="Ivanova N."/>
            <person name="Pagani I."/>
            <person name="Mattes T."/>
            <person name="Holmes A."/>
            <person name="Rutledge P."/>
            <person name="Paulsen I."/>
            <person name="Coleman N."/>
            <person name="Woyke T."/>
        </authorList>
    </citation>
    <scope>NUCLEOTIDE SEQUENCE [LARGE SCALE GENOMIC DNA]</scope>
    <source>
        <strain evidence="1 2">NBB4</strain>
    </source>
</reference>
<dbReference type="STRING" id="710421.Mycch_4287"/>
<dbReference type="KEGG" id="mcb:Mycch_4287"/>
<proteinExistence type="predicted"/>
<evidence type="ECO:0000313" key="1">
    <source>
        <dbReference type="EMBL" id="AFM19001.1"/>
    </source>
</evidence>
<gene>
    <name evidence="1" type="ordered locus">Mycch_4287</name>
</gene>
<evidence type="ECO:0000313" key="2">
    <source>
        <dbReference type="Proteomes" id="UP000006057"/>
    </source>
</evidence>
<dbReference type="Proteomes" id="UP000006057">
    <property type="component" value="Chromosome"/>
</dbReference>